<dbReference type="InterPro" id="IPR014825">
    <property type="entry name" value="DNA_alkylation"/>
</dbReference>
<sequence length="274" mass="32175">MILLMGYLYDIISPVNRRLRDLKMAKKVKDYYDLAYAKNLSRRLQAASPAFDGQKFSLLLEKDLEELEFSQRQELLAKSIKECLPLSYQDSLKVFEKILGPELEGGLGMFSEGYWLWPIGKYVELYGDKEFELSAAFSKELTKRFTGEFSMRPLLARYPKDTMALLIEWSQDENLRVRRLASECMRIRLPWAKRQTVVLDYLEDFTTILTNLKDDKDKSIQKSVANNLNDLYKEAPDKFERILQTWKKEELSPSCAWIIKHASRTKNKKMPRED</sequence>
<dbReference type="InterPro" id="IPR016024">
    <property type="entry name" value="ARM-type_fold"/>
</dbReference>
<dbReference type="Pfam" id="PF08713">
    <property type="entry name" value="DNA_alkylation"/>
    <property type="match status" value="1"/>
</dbReference>
<organism evidence="1 2">
    <name type="scientific">Streptococcus oralis</name>
    <dbReference type="NCBI Taxonomy" id="1303"/>
    <lineage>
        <taxon>Bacteria</taxon>
        <taxon>Bacillati</taxon>
        <taxon>Bacillota</taxon>
        <taxon>Bacilli</taxon>
        <taxon>Lactobacillales</taxon>
        <taxon>Streptococcaceae</taxon>
        <taxon>Streptococcus</taxon>
    </lineage>
</organism>
<dbReference type="Proteomes" id="UP000070053">
    <property type="component" value="Unassembled WGS sequence"/>
</dbReference>
<name>A0A139PIG3_STROR</name>
<evidence type="ECO:0000313" key="1">
    <source>
        <dbReference type="EMBL" id="KXT90145.1"/>
    </source>
</evidence>
<dbReference type="EMBL" id="LQZP01000351">
    <property type="protein sequence ID" value="KXT90145.1"/>
    <property type="molecule type" value="Genomic_DNA"/>
</dbReference>
<dbReference type="PATRIC" id="fig|1303.81.peg.1771"/>
<evidence type="ECO:0000313" key="2">
    <source>
        <dbReference type="Proteomes" id="UP000070053"/>
    </source>
</evidence>
<accession>A0A139PIG3</accession>
<dbReference type="SUPFAM" id="SSF48371">
    <property type="entry name" value="ARM repeat"/>
    <property type="match status" value="1"/>
</dbReference>
<comment type="caution">
    <text evidence="1">The sequence shown here is derived from an EMBL/GenBank/DDBJ whole genome shotgun (WGS) entry which is preliminary data.</text>
</comment>
<protein>
    <recommendedName>
        <fullName evidence="3">DNA alkylation repair enzyme</fullName>
    </recommendedName>
</protein>
<reference evidence="1 2" key="1">
    <citation type="submission" date="2016-01" db="EMBL/GenBank/DDBJ databases">
        <title>Highly variable Streptococcus oralis are common among viridans streptococci isolated from primates.</title>
        <authorList>
            <person name="Denapaite D."/>
            <person name="Rieger M."/>
            <person name="Koendgen S."/>
            <person name="Brueckner R."/>
            <person name="Ochigava I."/>
            <person name="Kappeler P."/>
            <person name="Maetz-Rensing K."/>
            <person name="Leendertz F."/>
            <person name="Hakenbeck R."/>
        </authorList>
    </citation>
    <scope>NUCLEOTIDE SEQUENCE [LARGE SCALE GENOMIC DNA]</scope>
    <source>
        <strain evidence="1 2">DD21</strain>
    </source>
</reference>
<dbReference type="AlphaFoldDB" id="A0A139PIG3"/>
<dbReference type="Gene3D" id="1.25.40.290">
    <property type="entry name" value="ARM repeat domains"/>
    <property type="match status" value="1"/>
</dbReference>
<proteinExistence type="predicted"/>
<evidence type="ECO:0008006" key="3">
    <source>
        <dbReference type="Google" id="ProtNLM"/>
    </source>
</evidence>
<gene>
    <name evidence="1" type="ORF">SORDD21_01448</name>
</gene>